<feature type="region of interest" description="Disordered" evidence="1">
    <location>
        <begin position="88"/>
        <end position="109"/>
    </location>
</feature>
<organism evidence="3 4">
    <name type="scientific">Candidatus Finniella inopinata</name>
    <dbReference type="NCBI Taxonomy" id="1696036"/>
    <lineage>
        <taxon>Bacteria</taxon>
        <taxon>Pseudomonadati</taxon>
        <taxon>Pseudomonadota</taxon>
        <taxon>Alphaproteobacteria</taxon>
        <taxon>Holosporales</taxon>
        <taxon>Candidatus Paracaedibacteraceae</taxon>
        <taxon>Candidatus Finniella</taxon>
    </lineage>
</organism>
<name>A0A4Q7DFH5_9PROT</name>
<dbReference type="Proteomes" id="UP000293550">
    <property type="component" value="Unassembled WGS sequence"/>
</dbReference>
<evidence type="ECO:0000256" key="1">
    <source>
        <dbReference type="SAM" id="MobiDB-lite"/>
    </source>
</evidence>
<feature type="signal peptide" evidence="2">
    <location>
        <begin position="1"/>
        <end position="25"/>
    </location>
</feature>
<reference evidence="3 4" key="1">
    <citation type="submission" date="2018-10" db="EMBL/GenBank/DDBJ databases">
        <title>An updated phylogeny of the Alphaproteobacteria reveals that the parasitic Rickettsiales and Holosporales have independent origins.</title>
        <authorList>
            <person name="Munoz-Gomez S.A."/>
            <person name="Hess S."/>
            <person name="Burger G."/>
            <person name="Lang B.F."/>
            <person name="Susko E."/>
            <person name="Slamovits C.H."/>
            <person name="Roger A.J."/>
        </authorList>
    </citation>
    <scope>NUCLEOTIDE SEQUENCE [LARGE SCALE GENOMIC DNA]</scope>
    <source>
        <strain evidence="3">HOLO01</strain>
    </source>
</reference>
<keyword evidence="2" id="KW-0732">Signal</keyword>
<dbReference type="AlphaFoldDB" id="A0A4Q7DFH5"/>
<protein>
    <submittedName>
        <fullName evidence="3">Uncharacterized protein</fullName>
    </submittedName>
</protein>
<dbReference type="EMBL" id="SCFB01000010">
    <property type="protein sequence ID" value="RZI45531.1"/>
    <property type="molecule type" value="Genomic_DNA"/>
</dbReference>
<dbReference type="RefSeq" id="WP_130154392.1">
    <property type="nucleotide sequence ID" value="NZ_SCFB01000010.1"/>
</dbReference>
<accession>A0A4Q7DFH5</accession>
<sequence length="456" mass="52766">MLIKFFFNYLPLAAFVLGTYSASFASDVDDDAMDREQNKALVPFSFADAEREVEIMNACDNYDDPNEPQITDAQHKYLAKQMRRIDREEEAAKTPAQKAEENRIEEEREEKERKWTDEIEDGILAKIKTFRKINTTDKQKLDEILKSKEFQYWADFAEEVGNHFRAQKRIHEANYFYDLANQGVGRYTQNYAPSSQGRMCIELYNQELGTILAKRERPTTSLFQKLEKAIRAFCDAGHCNDEVADFALPGLRQQRDHIIRWHLSTPYVSANPTLQKIAYGYGFVNKILKQSASLGRLLKSTHYNGARDNGDLAKRLIDLGFYGIWQDDQHHNWVRQDGLMIRVKKWGYNDAQLTIGITVHSPLKWGKDGIPTNLAKYSDGSLIAFDEHNEVFKLAYDNGAIFVVPSRRLYEARVRWHQPRFMGDMMDLAHFELPGGWSNIINSLYHTYSPNSVLSF</sequence>
<evidence type="ECO:0000313" key="3">
    <source>
        <dbReference type="EMBL" id="RZI45531.1"/>
    </source>
</evidence>
<gene>
    <name evidence="3" type="ORF">EQU50_06875</name>
</gene>
<proteinExistence type="predicted"/>
<comment type="caution">
    <text evidence="3">The sequence shown here is derived from an EMBL/GenBank/DDBJ whole genome shotgun (WGS) entry which is preliminary data.</text>
</comment>
<evidence type="ECO:0000256" key="2">
    <source>
        <dbReference type="SAM" id="SignalP"/>
    </source>
</evidence>
<evidence type="ECO:0000313" key="4">
    <source>
        <dbReference type="Proteomes" id="UP000293550"/>
    </source>
</evidence>
<feature type="chain" id="PRO_5020459286" evidence="2">
    <location>
        <begin position="26"/>
        <end position="456"/>
    </location>
</feature>
<keyword evidence="4" id="KW-1185">Reference proteome</keyword>